<dbReference type="FunFam" id="2.40.100.10:FF:000001">
    <property type="entry name" value="Peptidyl-prolyl cis-trans isomerase"/>
    <property type="match status" value="1"/>
</dbReference>
<sequence>MKASILVTIFGVLFSLAAAKVGPKVTDKVFFDVTIGGKPAGRLVFGLFGATVPKTVDNFKGLALHVKGFGYKSSIFHRVIRGFMVRGDFENQNGTGGKSIYGEKFDDENSYVQHTGRGFLSMANAGPSTNGSQFFILFKDTPWLDGRHVVFGTVIEGQNVLDAIENVRTNSRDLPQEEIAIADCGSIDVDEPYNLEV</sequence>
<evidence type="ECO:0000256" key="4">
    <source>
        <dbReference type="RuleBase" id="RU363019"/>
    </source>
</evidence>
<dbReference type="RefSeq" id="XP_005716767.1">
    <property type="nucleotide sequence ID" value="XM_005716710.1"/>
</dbReference>
<feature type="chain" id="PRO_5006529959" description="Peptidyl-prolyl cis-trans isomerase" evidence="4">
    <location>
        <begin position="20"/>
        <end position="197"/>
    </location>
</feature>
<dbReference type="OMA" id="MCTAKTE"/>
<accession>R7QGS4</accession>
<dbReference type="InterPro" id="IPR002130">
    <property type="entry name" value="Cyclophilin-type_PPIase_dom"/>
</dbReference>
<keyword evidence="4" id="KW-0732">Signal</keyword>
<dbReference type="Gene3D" id="2.40.100.10">
    <property type="entry name" value="Cyclophilin-like"/>
    <property type="match status" value="1"/>
</dbReference>
<gene>
    <name evidence="6" type="ORF">CHC_T00008420001</name>
</gene>
<dbReference type="GO" id="GO:0016018">
    <property type="term" value="F:cyclosporin A binding"/>
    <property type="evidence" value="ECO:0007669"/>
    <property type="project" value="TreeGrafter"/>
</dbReference>
<feature type="domain" description="PPIase cyclophilin-type" evidence="5">
    <location>
        <begin position="30"/>
        <end position="186"/>
    </location>
</feature>
<evidence type="ECO:0000313" key="7">
    <source>
        <dbReference type="Proteomes" id="UP000012073"/>
    </source>
</evidence>
<dbReference type="EMBL" id="HG001808">
    <property type="protein sequence ID" value="CDF36948.1"/>
    <property type="molecule type" value="Genomic_DNA"/>
</dbReference>
<dbReference type="OrthoDB" id="3423at2759"/>
<dbReference type="InterPro" id="IPR024936">
    <property type="entry name" value="Cyclophilin-type_PPIase"/>
</dbReference>
<dbReference type="Pfam" id="PF00160">
    <property type="entry name" value="Pro_isomerase"/>
    <property type="match status" value="1"/>
</dbReference>
<feature type="signal peptide" evidence="4">
    <location>
        <begin position="1"/>
        <end position="19"/>
    </location>
</feature>
<dbReference type="STRING" id="2769.R7QGS4"/>
<dbReference type="PIRSF" id="PIRSF001467">
    <property type="entry name" value="Peptidylpro_ismrse"/>
    <property type="match status" value="1"/>
</dbReference>
<comment type="catalytic activity">
    <reaction evidence="1 4">
        <text>[protein]-peptidylproline (omega=180) = [protein]-peptidylproline (omega=0)</text>
        <dbReference type="Rhea" id="RHEA:16237"/>
        <dbReference type="Rhea" id="RHEA-COMP:10747"/>
        <dbReference type="Rhea" id="RHEA-COMP:10748"/>
        <dbReference type="ChEBI" id="CHEBI:83833"/>
        <dbReference type="ChEBI" id="CHEBI:83834"/>
        <dbReference type="EC" id="5.2.1.8"/>
    </reaction>
</comment>
<dbReference type="PANTHER" id="PTHR11071:SF561">
    <property type="entry name" value="PEPTIDYL-PROLYL CIS-TRANS ISOMERASE D-RELATED"/>
    <property type="match status" value="1"/>
</dbReference>
<name>R7QGS4_CHOCR</name>
<proteinExistence type="inferred from homology"/>
<dbReference type="PANTHER" id="PTHR11071">
    <property type="entry name" value="PEPTIDYL-PROLYL CIS-TRANS ISOMERASE"/>
    <property type="match status" value="1"/>
</dbReference>
<dbReference type="InterPro" id="IPR029000">
    <property type="entry name" value="Cyclophilin-like_dom_sf"/>
</dbReference>
<organism evidence="6 7">
    <name type="scientific">Chondrus crispus</name>
    <name type="common">Carrageen Irish moss</name>
    <name type="synonym">Polymorpha crispa</name>
    <dbReference type="NCBI Taxonomy" id="2769"/>
    <lineage>
        <taxon>Eukaryota</taxon>
        <taxon>Rhodophyta</taxon>
        <taxon>Florideophyceae</taxon>
        <taxon>Rhodymeniophycidae</taxon>
        <taxon>Gigartinales</taxon>
        <taxon>Gigartinaceae</taxon>
        <taxon>Chondrus</taxon>
    </lineage>
</organism>
<comment type="function">
    <text evidence="4">PPIases accelerate the folding of proteins. It catalyzes the cis-trans isomerization of proline imidic peptide bonds in oligopeptides.</text>
</comment>
<dbReference type="PRINTS" id="PR00153">
    <property type="entry name" value="CSAPPISMRASE"/>
</dbReference>
<dbReference type="GO" id="GO:0003755">
    <property type="term" value="F:peptidyl-prolyl cis-trans isomerase activity"/>
    <property type="evidence" value="ECO:0007669"/>
    <property type="project" value="UniProtKB-UniRule"/>
</dbReference>
<keyword evidence="2 4" id="KW-0697">Rotamase</keyword>
<evidence type="ECO:0000313" key="6">
    <source>
        <dbReference type="EMBL" id="CDF36948.1"/>
    </source>
</evidence>
<dbReference type="GO" id="GO:0005737">
    <property type="term" value="C:cytoplasm"/>
    <property type="evidence" value="ECO:0007669"/>
    <property type="project" value="TreeGrafter"/>
</dbReference>
<dbReference type="KEGG" id="ccp:CHC_T00008420001"/>
<comment type="similarity">
    <text evidence="4">Belongs to the cyclophilin-type PPIase family.</text>
</comment>
<evidence type="ECO:0000256" key="1">
    <source>
        <dbReference type="ARBA" id="ARBA00000971"/>
    </source>
</evidence>
<dbReference type="PROSITE" id="PS50072">
    <property type="entry name" value="CSA_PPIASE_2"/>
    <property type="match status" value="1"/>
</dbReference>
<dbReference type="GO" id="GO:0006457">
    <property type="term" value="P:protein folding"/>
    <property type="evidence" value="ECO:0007669"/>
    <property type="project" value="TreeGrafter"/>
</dbReference>
<dbReference type="Proteomes" id="UP000012073">
    <property type="component" value="Unassembled WGS sequence"/>
</dbReference>
<keyword evidence="3 4" id="KW-0413">Isomerase</keyword>
<dbReference type="Gramene" id="CDF36948">
    <property type="protein sequence ID" value="CDF36948"/>
    <property type="gene ID" value="CHC_T00008420001"/>
</dbReference>
<protein>
    <recommendedName>
        <fullName evidence="4">Peptidyl-prolyl cis-trans isomerase</fullName>
        <shortName evidence="4">PPIase</shortName>
        <ecNumber evidence="4">5.2.1.8</ecNumber>
    </recommendedName>
</protein>
<keyword evidence="7" id="KW-1185">Reference proteome</keyword>
<reference evidence="7" key="1">
    <citation type="journal article" date="2013" name="Proc. Natl. Acad. Sci. U.S.A.">
        <title>Genome structure and metabolic features in the red seaweed Chondrus crispus shed light on evolution of the Archaeplastida.</title>
        <authorList>
            <person name="Collen J."/>
            <person name="Porcel B."/>
            <person name="Carre W."/>
            <person name="Ball S.G."/>
            <person name="Chaparro C."/>
            <person name="Tonon T."/>
            <person name="Barbeyron T."/>
            <person name="Michel G."/>
            <person name="Noel B."/>
            <person name="Valentin K."/>
            <person name="Elias M."/>
            <person name="Artiguenave F."/>
            <person name="Arun A."/>
            <person name="Aury J.M."/>
            <person name="Barbosa-Neto J.F."/>
            <person name="Bothwell J.H."/>
            <person name="Bouget F.Y."/>
            <person name="Brillet L."/>
            <person name="Cabello-Hurtado F."/>
            <person name="Capella-Gutierrez S."/>
            <person name="Charrier B."/>
            <person name="Cladiere L."/>
            <person name="Cock J.M."/>
            <person name="Coelho S.M."/>
            <person name="Colleoni C."/>
            <person name="Czjzek M."/>
            <person name="Da Silva C."/>
            <person name="Delage L."/>
            <person name="Denoeud F."/>
            <person name="Deschamps P."/>
            <person name="Dittami S.M."/>
            <person name="Gabaldon T."/>
            <person name="Gachon C.M."/>
            <person name="Groisillier A."/>
            <person name="Herve C."/>
            <person name="Jabbari K."/>
            <person name="Katinka M."/>
            <person name="Kloareg B."/>
            <person name="Kowalczyk N."/>
            <person name="Labadie K."/>
            <person name="Leblanc C."/>
            <person name="Lopez P.J."/>
            <person name="McLachlan D.H."/>
            <person name="Meslet-Cladiere L."/>
            <person name="Moustafa A."/>
            <person name="Nehr Z."/>
            <person name="Nyvall Collen P."/>
            <person name="Panaud O."/>
            <person name="Partensky F."/>
            <person name="Poulain J."/>
            <person name="Rensing S.A."/>
            <person name="Rousvoal S."/>
            <person name="Samson G."/>
            <person name="Symeonidi A."/>
            <person name="Weissenbach J."/>
            <person name="Zambounis A."/>
            <person name="Wincker P."/>
            <person name="Boyen C."/>
        </authorList>
    </citation>
    <scope>NUCLEOTIDE SEQUENCE [LARGE SCALE GENOMIC DNA]</scope>
    <source>
        <strain evidence="7">cv. Stackhouse</strain>
    </source>
</reference>
<dbReference type="AlphaFoldDB" id="R7QGS4"/>
<evidence type="ECO:0000256" key="2">
    <source>
        <dbReference type="ARBA" id="ARBA00023110"/>
    </source>
</evidence>
<dbReference type="GeneID" id="17324544"/>
<dbReference type="SUPFAM" id="SSF50891">
    <property type="entry name" value="Cyclophilin-like"/>
    <property type="match status" value="1"/>
</dbReference>
<evidence type="ECO:0000256" key="3">
    <source>
        <dbReference type="ARBA" id="ARBA00023235"/>
    </source>
</evidence>
<evidence type="ECO:0000259" key="5">
    <source>
        <dbReference type="PROSITE" id="PS50072"/>
    </source>
</evidence>
<dbReference type="EC" id="5.2.1.8" evidence="4"/>